<keyword evidence="3" id="KW-1185">Reference proteome</keyword>
<feature type="region of interest" description="Disordered" evidence="1">
    <location>
        <begin position="216"/>
        <end position="269"/>
    </location>
</feature>
<name>A0A9C6TSL3_FRAOC</name>
<dbReference type="AlphaFoldDB" id="A0A9C6TSL3"/>
<keyword evidence="2" id="KW-0732">Signal</keyword>
<proteinExistence type="predicted"/>
<sequence>MRVVLALVALAAAASALADQHVVVLLNQIAPGKQATSSTAAPAATTKKSAKASKRVSRGVLSTTTEAPRIGSIHLILSGTAPPPQGPYLLDAKPSTVLTEERAAKMTTSSGIAFGVWTGVPDTGRGVPDAARDRPASSFQSSSSVLKMDQSTVEHTGAGPAAALAPQETPPAGGAGGVLKRGLTYTATGQAAAGPFHKESMRTFQKEVVHLGGSYQGGQQAALQSMFQPGPPAPPAPQMQVPQPGPQSPFMSASQPAFSQPSQPSQPRSLQLGVHTIELNITSGEGGVPQVSARHVSHAPAQY</sequence>
<accession>A0A9C6TSL3</accession>
<evidence type="ECO:0000313" key="4">
    <source>
        <dbReference type="RefSeq" id="XP_052121676.1"/>
    </source>
</evidence>
<dbReference type="GeneID" id="113213867"/>
<feature type="compositionally biased region" description="Pro residues" evidence="1">
    <location>
        <begin position="229"/>
        <end position="247"/>
    </location>
</feature>
<feature type="region of interest" description="Disordered" evidence="1">
    <location>
        <begin position="283"/>
        <end position="303"/>
    </location>
</feature>
<feature type="compositionally biased region" description="Low complexity" evidence="1">
    <location>
        <begin position="35"/>
        <end position="47"/>
    </location>
</feature>
<dbReference type="RefSeq" id="XP_052121676.1">
    <property type="nucleotide sequence ID" value="XM_052265716.1"/>
</dbReference>
<gene>
    <name evidence="4" type="primary">LOC113213867</name>
</gene>
<feature type="compositionally biased region" description="Basic residues" evidence="1">
    <location>
        <begin position="48"/>
        <end position="57"/>
    </location>
</feature>
<feature type="chain" id="PRO_5038519147" evidence="2">
    <location>
        <begin position="19"/>
        <end position="303"/>
    </location>
</feature>
<evidence type="ECO:0000313" key="3">
    <source>
        <dbReference type="Proteomes" id="UP000504606"/>
    </source>
</evidence>
<evidence type="ECO:0000256" key="1">
    <source>
        <dbReference type="SAM" id="MobiDB-lite"/>
    </source>
</evidence>
<feature type="signal peptide" evidence="2">
    <location>
        <begin position="1"/>
        <end position="18"/>
    </location>
</feature>
<feature type="region of interest" description="Disordered" evidence="1">
    <location>
        <begin position="35"/>
        <end position="59"/>
    </location>
</feature>
<protein>
    <submittedName>
        <fullName evidence="4">Uncharacterized protein LOC113213867 isoform X2</fullName>
    </submittedName>
</protein>
<organism evidence="3 4">
    <name type="scientific">Frankliniella occidentalis</name>
    <name type="common">Western flower thrips</name>
    <name type="synonym">Euthrips occidentalis</name>
    <dbReference type="NCBI Taxonomy" id="133901"/>
    <lineage>
        <taxon>Eukaryota</taxon>
        <taxon>Metazoa</taxon>
        <taxon>Ecdysozoa</taxon>
        <taxon>Arthropoda</taxon>
        <taxon>Hexapoda</taxon>
        <taxon>Insecta</taxon>
        <taxon>Pterygota</taxon>
        <taxon>Neoptera</taxon>
        <taxon>Paraneoptera</taxon>
        <taxon>Thysanoptera</taxon>
        <taxon>Terebrantia</taxon>
        <taxon>Thripoidea</taxon>
        <taxon>Thripidae</taxon>
        <taxon>Frankliniella</taxon>
    </lineage>
</organism>
<feature type="compositionally biased region" description="Low complexity" evidence="1">
    <location>
        <begin position="248"/>
        <end position="269"/>
    </location>
</feature>
<feature type="region of interest" description="Disordered" evidence="1">
    <location>
        <begin position="126"/>
        <end position="169"/>
    </location>
</feature>
<dbReference type="Proteomes" id="UP000504606">
    <property type="component" value="Unplaced"/>
</dbReference>
<evidence type="ECO:0000256" key="2">
    <source>
        <dbReference type="SAM" id="SignalP"/>
    </source>
</evidence>
<feature type="compositionally biased region" description="Polar residues" evidence="1">
    <location>
        <begin position="137"/>
        <end position="154"/>
    </location>
</feature>
<reference evidence="4" key="1">
    <citation type="submission" date="2025-08" db="UniProtKB">
        <authorList>
            <consortium name="RefSeq"/>
        </authorList>
    </citation>
    <scope>IDENTIFICATION</scope>
    <source>
        <tissue evidence="4">Whole organism</tissue>
    </source>
</reference>